<gene>
    <name evidence="6" type="ORF">ACEWY4_026058</name>
</gene>
<dbReference type="InterPro" id="IPR030385">
    <property type="entry name" value="G_IRG_dom"/>
</dbReference>
<dbReference type="Pfam" id="PF05049">
    <property type="entry name" value="IIGP"/>
    <property type="match status" value="1"/>
</dbReference>
<dbReference type="GO" id="GO:0016787">
    <property type="term" value="F:hydrolase activity"/>
    <property type="evidence" value="ECO:0007669"/>
    <property type="project" value="UniProtKB-KW"/>
</dbReference>
<dbReference type="PANTHER" id="PTHR32341">
    <property type="entry name" value="INTERFERON-INDUCIBLE GTPASE"/>
    <property type="match status" value="1"/>
</dbReference>
<proteinExistence type="inferred from homology"/>
<evidence type="ECO:0000256" key="2">
    <source>
        <dbReference type="ARBA" id="ARBA00022741"/>
    </source>
</evidence>
<dbReference type="Gene3D" id="3.40.50.300">
    <property type="entry name" value="P-loop containing nucleotide triphosphate hydrolases"/>
    <property type="match status" value="1"/>
</dbReference>
<dbReference type="AlphaFoldDB" id="A0ABD1ITS6"/>
<keyword evidence="3" id="KW-0378">Hydrolase</keyword>
<dbReference type="InterPro" id="IPR007743">
    <property type="entry name" value="Immunity-related_GTPase-like"/>
</dbReference>
<feature type="domain" description="IRG-type G" evidence="5">
    <location>
        <begin position="1"/>
        <end position="145"/>
    </location>
</feature>
<sequence>MRSEVFKIMTPTMYPHPTMPNVNIWDLPGIGSEHFRVEEYTEKVHFNTYDFFLILTSERLTQNDIMLAKEIEKNNKNFYFIRTKIDQDVEAEKRKGKTEEQTVTFIRHALKTKLKDFDSNPIFLVSSWNIEKFDFSMLMDVLQQDLPENKTNALIQSLPVYSMKILDKKYNTFKKEIWAQALVSGVIGAIPVPGVSSAFDVPMILAFLTKCYFSFGLNENSLKKLSERVNKPMFAKVHESKLIKAIYTRSMACLAVELSSYLALEGLEAALKTIPILGSVTGAVMSTATTLLALKKGLDELYRAAKEVVEMAGLDY</sequence>
<keyword evidence="4" id="KW-0342">GTP-binding</keyword>
<dbReference type="InterPro" id="IPR051515">
    <property type="entry name" value="IRG"/>
</dbReference>
<comment type="caution">
    <text evidence="6">The sequence shown here is derived from an EMBL/GenBank/DDBJ whole genome shotgun (WGS) entry which is preliminary data.</text>
</comment>
<evidence type="ECO:0000313" key="7">
    <source>
        <dbReference type="Proteomes" id="UP001591681"/>
    </source>
</evidence>
<keyword evidence="2" id="KW-0547">Nucleotide-binding</keyword>
<dbReference type="InterPro" id="IPR027417">
    <property type="entry name" value="P-loop_NTPase"/>
</dbReference>
<evidence type="ECO:0000313" key="6">
    <source>
        <dbReference type="EMBL" id="KAL2078373.1"/>
    </source>
</evidence>
<evidence type="ECO:0000259" key="5">
    <source>
        <dbReference type="PROSITE" id="PS51716"/>
    </source>
</evidence>
<dbReference type="PANTHER" id="PTHR32341:SF10">
    <property type="entry name" value="INTERFERON-INDUCIBLE GTPASE 5"/>
    <property type="match status" value="1"/>
</dbReference>
<evidence type="ECO:0000256" key="3">
    <source>
        <dbReference type="ARBA" id="ARBA00022801"/>
    </source>
</evidence>
<comment type="similarity">
    <text evidence="1">Belongs to the TRAFAC class dynamin-like GTPase superfamily. IRG family.</text>
</comment>
<evidence type="ECO:0000256" key="1">
    <source>
        <dbReference type="ARBA" id="ARBA00005429"/>
    </source>
</evidence>
<name>A0ABD1ITS6_9TELE</name>
<protein>
    <recommendedName>
        <fullName evidence="5">IRG-type G domain-containing protein</fullName>
    </recommendedName>
</protein>
<dbReference type="FunFam" id="3.40.50.300:FF:000541">
    <property type="entry name" value="Immunity related GTPase M"/>
    <property type="match status" value="1"/>
</dbReference>
<accession>A0ABD1ITS6</accession>
<keyword evidence="7" id="KW-1185">Reference proteome</keyword>
<reference evidence="6 7" key="1">
    <citation type="submission" date="2024-09" db="EMBL/GenBank/DDBJ databases">
        <title>A chromosome-level genome assembly of Gray's grenadier anchovy, Coilia grayii.</title>
        <authorList>
            <person name="Fu Z."/>
        </authorList>
    </citation>
    <scope>NUCLEOTIDE SEQUENCE [LARGE SCALE GENOMIC DNA]</scope>
    <source>
        <strain evidence="6">G4</strain>
        <tissue evidence="6">Muscle</tissue>
    </source>
</reference>
<dbReference type="GO" id="GO:0005525">
    <property type="term" value="F:GTP binding"/>
    <property type="evidence" value="ECO:0007669"/>
    <property type="project" value="UniProtKB-KW"/>
</dbReference>
<organism evidence="6 7">
    <name type="scientific">Coilia grayii</name>
    <name type="common">Gray's grenadier anchovy</name>
    <dbReference type="NCBI Taxonomy" id="363190"/>
    <lineage>
        <taxon>Eukaryota</taxon>
        <taxon>Metazoa</taxon>
        <taxon>Chordata</taxon>
        <taxon>Craniata</taxon>
        <taxon>Vertebrata</taxon>
        <taxon>Euteleostomi</taxon>
        <taxon>Actinopterygii</taxon>
        <taxon>Neopterygii</taxon>
        <taxon>Teleostei</taxon>
        <taxon>Clupei</taxon>
        <taxon>Clupeiformes</taxon>
        <taxon>Clupeoidei</taxon>
        <taxon>Engraulidae</taxon>
        <taxon>Coilinae</taxon>
        <taxon>Coilia</taxon>
    </lineage>
</organism>
<dbReference type="PROSITE" id="PS51716">
    <property type="entry name" value="G_IRG"/>
    <property type="match status" value="1"/>
</dbReference>
<dbReference type="SUPFAM" id="SSF52540">
    <property type="entry name" value="P-loop containing nucleoside triphosphate hydrolases"/>
    <property type="match status" value="1"/>
</dbReference>
<dbReference type="Proteomes" id="UP001591681">
    <property type="component" value="Unassembled WGS sequence"/>
</dbReference>
<dbReference type="EMBL" id="JBHFQA010000023">
    <property type="protein sequence ID" value="KAL2078373.1"/>
    <property type="molecule type" value="Genomic_DNA"/>
</dbReference>
<evidence type="ECO:0000256" key="4">
    <source>
        <dbReference type="ARBA" id="ARBA00023134"/>
    </source>
</evidence>